<keyword evidence="3" id="KW-1185">Reference proteome</keyword>
<accession>A0A5C3Q2G7</accession>
<gene>
    <name evidence="2" type="ORF">BDV98DRAFT_597858</name>
</gene>
<dbReference type="Proteomes" id="UP000305067">
    <property type="component" value="Unassembled WGS sequence"/>
</dbReference>
<protein>
    <submittedName>
        <fullName evidence="2">Uncharacterized protein</fullName>
    </submittedName>
</protein>
<dbReference type="AlphaFoldDB" id="A0A5C3Q2G7"/>
<proteinExistence type="predicted"/>
<organism evidence="2 3">
    <name type="scientific">Pterulicium gracile</name>
    <dbReference type="NCBI Taxonomy" id="1884261"/>
    <lineage>
        <taxon>Eukaryota</taxon>
        <taxon>Fungi</taxon>
        <taxon>Dikarya</taxon>
        <taxon>Basidiomycota</taxon>
        <taxon>Agaricomycotina</taxon>
        <taxon>Agaricomycetes</taxon>
        <taxon>Agaricomycetidae</taxon>
        <taxon>Agaricales</taxon>
        <taxon>Pleurotineae</taxon>
        <taxon>Pterulaceae</taxon>
        <taxon>Pterulicium</taxon>
    </lineage>
</organism>
<dbReference type="EMBL" id="ML178865">
    <property type="protein sequence ID" value="TFK96182.1"/>
    <property type="molecule type" value="Genomic_DNA"/>
</dbReference>
<reference evidence="2 3" key="1">
    <citation type="journal article" date="2019" name="Nat. Ecol. Evol.">
        <title>Megaphylogeny resolves global patterns of mushroom evolution.</title>
        <authorList>
            <person name="Varga T."/>
            <person name="Krizsan K."/>
            <person name="Foldi C."/>
            <person name="Dima B."/>
            <person name="Sanchez-Garcia M."/>
            <person name="Sanchez-Ramirez S."/>
            <person name="Szollosi G.J."/>
            <person name="Szarkandi J.G."/>
            <person name="Papp V."/>
            <person name="Albert L."/>
            <person name="Andreopoulos W."/>
            <person name="Angelini C."/>
            <person name="Antonin V."/>
            <person name="Barry K.W."/>
            <person name="Bougher N.L."/>
            <person name="Buchanan P."/>
            <person name="Buyck B."/>
            <person name="Bense V."/>
            <person name="Catcheside P."/>
            <person name="Chovatia M."/>
            <person name="Cooper J."/>
            <person name="Damon W."/>
            <person name="Desjardin D."/>
            <person name="Finy P."/>
            <person name="Geml J."/>
            <person name="Haridas S."/>
            <person name="Hughes K."/>
            <person name="Justo A."/>
            <person name="Karasinski D."/>
            <person name="Kautmanova I."/>
            <person name="Kiss B."/>
            <person name="Kocsube S."/>
            <person name="Kotiranta H."/>
            <person name="LaButti K.M."/>
            <person name="Lechner B.E."/>
            <person name="Liimatainen K."/>
            <person name="Lipzen A."/>
            <person name="Lukacs Z."/>
            <person name="Mihaltcheva S."/>
            <person name="Morgado L.N."/>
            <person name="Niskanen T."/>
            <person name="Noordeloos M.E."/>
            <person name="Ohm R.A."/>
            <person name="Ortiz-Santana B."/>
            <person name="Ovrebo C."/>
            <person name="Racz N."/>
            <person name="Riley R."/>
            <person name="Savchenko A."/>
            <person name="Shiryaev A."/>
            <person name="Soop K."/>
            <person name="Spirin V."/>
            <person name="Szebenyi C."/>
            <person name="Tomsovsky M."/>
            <person name="Tulloss R.E."/>
            <person name="Uehling J."/>
            <person name="Grigoriev I.V."/>
            <person name="Vagvolgyi C."/>
            <person name="Papp T."/>
            <person name="Martin F.M."/>
            <person name="Miettinen O."/>
            <person name="Hibbett D.S."/>
            <person name="Nagy L.G."/>
        </authorList>
    </citation>
    <scope>NUCLEOTIDE SEQUENCE [LARGE SCALE GENOMIC DNA]</scope>
    <source>
        <strain evidence="2 3">CBS 309.79</strain>
    </source>
</reference>
<sequence length="66" mass="7123">NLTVTQDHHNKGKNWTRSAQKKVNDLVFTARKSLSKDADSSGDEEGNDADGLSDCNGSDADDEQDA</sequence>
<feature type="non-terminal residue" evidence="2">
    <location>
        <position position="1"/>
    </location>
</feature>
<feature type="region of interest" description="Disordered" evidence="1">
    <location>
        <begin position="1"/>
        <end position="66"/>
    </location>
</feature>
<evidence type="ECO:0000313" key="3">
    <source>
        <dbReference type="Proteomes" id="UP000305067"/>
    </source>
</evidence>
<name>A0A5C3Q2G7_9AGAR</name>
<evidence type="ECO:0000313" key="2">
    <source>
        <dbReference type="EMBL" id="TFK96182.1"/>
    </source>
</evidence>
<evidence type="ECO:0000256" key="1">
    <source>
        <dbReference type="SAM" id="MobiDB-lite"/>
    </source>
</evidence>